<sequence length="165" mass="17924">MLFVQGVIAAFMASAAMALAVPIPDSYDLKVGSDQDYGAEYQASPLPVESFLCVRDGLSMRCIPHVAAEEPLAGNTKREFVETFECKAKRENLNHSFSCLRRRDAADETSLHANVERETEPVESFACKRDGQVLSCLPKEAHDPSDPAGPTNNPGHSRSSNLSLA</sequence>
<keyword evidence="4" id="KW-1185">Reference proteome</keyword>
<dbReference type="Proteomes" id="UP001174936">
    <property type="component" value="Unassembled WGS sequence"/>
</dbReference>
<comment type="caution">
    <text evidence="3">The sequence shown here is derived from an EMBL/GenBank/DDBJ whole genome shotgun (WGS) entry which is preliminary data.</text>
</comment>
<feature type="signal peptide" evidence="2">
    <location>
        <begin position="1"/>
        <end position="20"/>
    </location>
</feature>
<feature type="region of interest" description="Disordered" evidence="1">
    <location>
        <begin position="137"/>
        <end position="165"/>
    </location>
</feature>
<gene>
    <name evidence="3" type="ORF">B0T16DRAFT_410694</name>
</gene>
<proteinExistence type="predicted"/>
<dbReference type="AlphaFoldDB" id="A0AA39YBV2"/>
<feature type="compositionally biased region" description="Polar residues" evidence="1">
    <location>
        <begin position="150"/>
        <end position="165"/>
    </location>
</feature>
<protein>
    <submittedName>
        <fullName evidence="3">Uncharacterized protein</fullName>
    </submittedName>
</protein>
<dbReference type="EMBL" id="JAULSV010000003">
    <property type="protein sequence ID" value="KAK0649771.1"/>
    <property type="molecule type" value="Genomic_DNA"/>
</dbReference>
<feature type="chain" id="PRO_5041205283" evidence="2">
    <location>
        <begin position="21"/>
        <end position="165"/>
    </location>
</feature>
<evidence type="ECO:0000313" key="4">
    <source>
        <dbReference type="Proteomes" id="UP001174936"/>
    </source>
</evidence>
<organism evidence="3 4">
    <name type="scientific">Cercophora newfieldiana</name>
    <dbReference type="NCBI Taxonomy" id="92897"/>
    <lineage>
        <taxon>Eukaryota</taxon>
        <taxon>Fungi</taxon>
        <taxon>Dikarya</taxon>
        <taxon>Ascomycota</taxon>
        <taxon>Pezizomycotina</taxon>
        <taxon>Sordariomycetes</taxon>
        <taxon>Sordariomycetidae</taxon>
        <taxon>Sordariales</taxon>
        <taxon>Lasiosphaeriaceae</taxon>
        <taxon>Cercophora</taxon>
    </lineage>
</organism>
<evidence type="ECO:0000256" key="2">
    <source>
        <dbReference type="SAM" id="SignalP"/>
    </source>
</evidence>
<reference evidence="3" key="1">
    <citation type="submission" date="2023-06" db="EMBL/GenBank/DDBJ databases">
        <title>Genome-scale phylogeny and comparative genomics of the fungal order Sordariales.</title>
        <authorList>
            <consortium name="Lawrence Berkeley National Laboratory"/>
            <person name="Hensen N."/>
            <person name="Bonometti L."/>
            <person name="Westerberg I."/>
            <person name="Brannstrom I.O."/>
            <person name="Guillou S."/>
            <person name="Cros-Aarteil S."/>
            <person name="Calhoun S."/>
            <person name="Haridas S."/>
            <person name="Kuo A."/>
            <person name="Mondo S."/>
            <person name="Pangilinan J."/>
            <person name="Riley R."/>
            <person name="Labutti K."/>
            <person name="Andreopoulos B."/>
            <person name="Lipzen A."/>
            <person name="Chen C."/>
            <person name="Yanf M."/>
            <person name="Daum C."/>
            <person name="Ng V."/>
            <person name="Clum A."/>
            <person name="Steindorff A."/>
            <person name="Ohm R."/>
            <person name="Martin F."/>
            <person name="Silar P."/>
            <person name="Natvig D."/>
            <person name="Lalanne C."/>
            <person name="Gautier V."/>
            <person name="Ament-Velasquez S.L."/>
            <person name="Kruys A."/>
            <person name="Hutchinson M.I."/>
            <person name="Powell A.J."/>
            <person name="Barry K."/>
            <person name="Miller A.N."/>
            <person name="Grigoriev I.V."/>
            <person name="Debuchy R."/>
            <person name="Gladieux P."/>
            <person name="Thoren M.H."/>
            <person name="Johannesson H."/>
        </authorList>
    </citation>
    <scope>NUCLEOTIDE SEQUENCE</scope>
    <source>
        <strain evidence="3">SMH2532-1</strain>
    </source>
</reference>
<evidence type="ECO:0000256" key="1">
    <source>
        <dbReference type="SAM" id="MobiDB-lite"/>
    </source>
</evidence>
<keyword evidence="2" id="KW-0732">Signal</keyword>
<accession>A0AA39YBV2</accession>
<name>A0AA39YBV2_9PEZI</name>
<evidence type="ECO:0000313" key="3">
    <source>
        <dbReference type="EMBL" id="KAK0649771.1"/>
    </source>
</evidence>